<sequence>MEKQIIPSLFDPHKFSVTEIFSNNNGKTSLTKVVGFVTSMICVLIFMTLVVYYLSNPGECHNILQFIDRTITYFVVSAGLMGVKSVTSAFGRSKVELTQIVKPEPEKRHEHEYEHEHEHAEHWE</sequence>
<evidence type="ECO:0000256" key="2">
    <source>
        <dbReference type="SAM" id="Phobius"/>
    </source>
</evidence>
<feature type="transmembrane region" description="Helical" evidence="2">
    <location>
        <begin position="33"/>
        <end position="54"/>
    </location>
</feature>
<evidence type="ECO:0000313" key="3">
    <source>
        <dbReference type="EMBL" id="WQJ52967.1"/>
    </source>
</evidence>
<evidence type="ECO:0008006" key="5">
    <source>
        <dbReference type="Google" id="ProtNLM"/>
    </source>
</evidence>
<keyword evidence="2" id="KW-0472">Membrane</keyword>
<name>A0ABZ0Z3C1_9CAUD</name>
<proteinExistence type="predicted"/>
<keyword evidence="2" id="KW-0812">Transmembrane</keyword>
<feature type="region of interest" description="Disordered" evidence="1">
    <location>
        <begin position="103"/>
        <end position="124"/>
    </location>
</feature>
<reference evidence="3 4" key="1">
    <citation type="submission" date="2023-11" db="EMBL/GenBank/DDBJ databases">
        <authorList>
            <person name="Cook R."/>
            <person name="Crisci M."/>
            <person name="Pye H."/>
            <person name="Adriaenssens E."/>
            <person name="Santini J."/>
        </authorList>
    </citation>
    <scope>NUCLEOTIDE SEQUENCE [LARGE SCALE GENOMIC DNA]</scope>
    <source>
        <strain evidence="3">Lak_Megaphage_RVC_JS4_GC31</strain>
    </source>
</reference>
<keyword evidence="2" id="KW-1133">Transmembrane helix</keyword>
<evidence type="ECO:0000256" key="1">
    <source>
        <dbReference type="SAM" id="MobiDB-lite"/>
    </source>
</evidence>
<dbReference type="EMBL" id="OR769222">
    <property type="protein sequence ID" value="WQJ52967.1"/>
    <property type="molecule type" value="Genomic_DNA"/>
</dbReference>
<evidence type="ECO:0000313" key="4">
    <source>
        <dbReference type="Proteomes" id="UP001349343"/>
    </source>
</evidence>
<dbReference type="Proteomes" id="UP001349343">
    <property type="component" value="Segment"/>
</dbReference>
<keyword evidence="4" id="KW-1185">Reference proteome</keyword>
<accession>A0ABZ0Z3C1</accession>
<protein>
    <recommendedName>
        <fullName evidence="5">Holin</fullName>
    </recommendedName>
</protein>
<organism evidence="3 4">
    <name type="scientific">phage Lak_Megaphage_RVC_JS4_GC31</name>
    <dbReference type="NCBI Taxonomy" id="3109228"/>
    <lineage>
        <taxon>Viruses</taxon>
        <taxon>Duplodnaviria</taxon>
        <taxon>Heunggongvirae</taxon>
        <taxon>Uroviricota</taxon>
        <taxon>Caudoviricetes</taxon>
        <taxon>Caudoviricetes code 15 clade</taxon>
    </lineage>
</organism>